<gene>
    <name evidence="2" type="ORF">GCM10023195_51110</name>
</gene>
<feature type="region of interest" description="Disordered" evidence="1">
    <location>
        <begin position="12"/>
        <end position="33"/>
    </location>
</feature>
<sequence>MSAYHGLLEEEAAVEEEPFPSGPQAAVPTAPPDRASIWRREASPLHRLLPNSVLLPLIRRPASRLVLFVWPQPA</sequence>
<accession>A0ABP8TMZ9</accession>
<dbReference type="Proteomes" id="UP001500212">
    <property type="component" value="Unassembled WGS sequence"/>
</dbReference>
<protein>
    <submittedName>
        <fullName evidence="2">Uncharacterized protein</fullName>
    </submittedName>
</protein>
<organism evidence="2 3">
    <name type="scientific">Actinoallomurus liliacearum</name>
    <dbReference type="NCBI Taxonomy" id="1080073"/>
    <lineage>
        <taxon>Bacteria</taxon>
        <taxon>Bacillati</taxon>
        <taxon>Actinomycetota</taxon>
        <taxon>Actinomycetes</taxon>
        <taxon>Streptosporangiales</taxon>
        <taxon>Thermomonosporaceae</taxon>
        <taxon>Actinoallomurus</taxon>
    </lineage>
</organism>
<evidence type="ECO:0000313" key="2">
    <source>
        <dbReference type="EMBL" id="GAA4611992.1"/>
    </source>
</evidence>
<evidence type="ECO:0000256" key="1">
    <source>
        <dbReference type="SAM" id="MobiDB-lite"/>
    </source>
</evidence>
<comment type="caution">
    <text evidence="2">The sequence shown here is derived from an EMBL/GenBank/DDBJ whole genome shotgun (WGS) entry which is preliminary data.</text>
</comment>
<proteinExistence type="predicted"/>
<evidence type="ECO:0000313" key="3">
    <source>
        <dbReference type="Proteomes" id="UP001500212"/>
    </source>
</evidence>
<reference evidence="3" key="1">
    <citation type="journal article" date="2019" name="Int. J. Syst. Evol. Microbiol.">
        <title>The Global Catalogue of Microorganisms (GCM) 10K type strain sequencing project: providing services to taxonomists for standard genome sequencing and annotation.</title>
        <authorList>
            <consortium name="The Broad Institute Genomics Platform"/>
            <consortium name="The Broad Institute Genome Sequencing Center for Infectious Disease"/>
            <person name="Wu L."/>
            <person name="Ma J."/>
        </authorList>
    </citation>
    <scope>NUCLEOTIDE SEQUENCE [LARGE SCALE GENOMIC DNA]</scope>
    <source>
        <strain evidence="3">JCM 17938</strain>
    </source>
</reference>
<dbReference type="EMBL" id="BAABHJ010000019">
    <property type="protein sequence ID" value="GAA4611992.1"/>
    <property type="molecule type" value="Genomic_DNA"/>
</dbReference>
<name>A0ABP8TMZ9_9ACTN</name>
<keyword evidence="3" id="KW-1185">Reference proteome</keyword>